<organism evidence="3 4">
    <name type="scientific">Acaryochloris marina (strain MBIC 11017)</name>
    <dbReference type="NCBI Taxonomy" id="329726"/>
    <lineage>
        <taxon>Bacteria</taxon>
        <taxon>Bacillati</taxon>
        <taxon>Cyanobacteriota</taxon>
        <taxon>Cyanophyceae</taxon>
        <taxon>Acaryochloridales</taxon>
        <taxon>Acaryochloridaceae</taxon>
        <taxon>Acaryochloris</taxon>
    </lineage>
</organism>
<keyword evidence="4" id="KW-1185">Reference proteome</keyword>
<evidence type="ECO:0000259" key="2">
    <source>
        <dbReference type="Pfam" id="PF03781"/>
    </source>
</evidence>
<dbReference type="InterPro" id="IPR009003">
    <property type="entry name" value="Peptidase_S1_PA"/>
</dbReference>
<dbReference type="InterPro" id="IPR005532">
    <property type="entry name" value="SUMF_dom"/>
</dbReference>
<dbReference type="AlphaFoldDB" id="B0C4I4"/>
<dbReference type="Proteomes" id="UP000000268">
    <property type="component" value="Chromosome"/>
</dbReference>
<dbReference type="eggNOG" id="COG0265">
    <property type="taxonomic scope" value="Bacteria"/>
</dbReference>
<dbReference type="PANTHER" id="PTHR23150:SF19">
    <property type="entry name" value="FORMYLGLYCINE-GENERATING ENZYME"/>
    <property type="match status" value="1"/>
</dbReference>
<proteinExistence type="predicted"/>
<dbReference type="KEGG" id="amr:AM1_3737"/>
<dbReference type="STRING" id="329726.AM1_3737"/>
<evidence type="ECO:0000313" key="4">
    <source>
        <dbReference type="Proteomes" id="UP000000268"/>
    </source>
</evidence>
<accession>B0C4I4</accession>
<sequence length="541" mass="59194">MAIGMGMQRRQFLRFGGTVLLTLVASPRSFAKSVDDIRKIARQITVKILTQGPSGSGILIQKKGPIYTVLTAAHVIKNSNRGEEAYAMTSDGENHLLDTQAMKTGSNLDLAIATFYSNKTYGVTDVGQFKALDILDEIYVGGYPLADQGISVSTITLTRGEVASIGPFEDGYGFSYTAVTKAGMSGGPILNQAGQLIGVHGRAAGQRLKQFRLKDGLNLGIPIDTAIEVFGLKTLAPTVAQPDEPEPQSAETDPPEEEPSSPSPDSPLVSFTFEVLGVNDKGQVRKRMQQSAQSYRQPLVGGVALEMVAIPGGQFTMGSPVTETHREKNEDPKHVVDVPAFLMGKYPITQAQWQAIMGDNPSKFQGANHPVDQVSWFLAEEFCQKLSLATGQDYRLPSEAEWEYAARAGTDTPFHFGQTITTDLANYDGNYAYDKGPKGTFRKKTVPVDQLAGNAFGLFNMHGQVWEWCLDHWHDTYDGAPRDGTAWVEQGDPKMRRVRRGGSWYDSPHACRSAFRYRSYPYAYTGSFGLRVVLPALNQTV</sequence>
<dbReference type="InterPro" id="IPR006311">
    <property type="entry name" value="TAT_signal"/>
</dbReference>
<name>B0C4I4_ACAM1</name>
<feature type="region of interest" description="Disordered" evidence="1">
    <location>
        <begin position="239"/>
        <end position="269"/>
    </location>
</feature>
<dbReference type="SUPFAM" id="SSF50494">
    <property type="entry name" value="Trypsin-like serine proteases"/>
    <property type="match status" value="1"/>
</dbReference>
<dbReference type="InterPro" id="IPR043504">
    <property type="entry name" value="Peptidase_S1_PA_chymotrypsin"/>
</dbReference>
<dbReference type="GO" id="GO:0120147">
    <property type="term" value="F:formylglycine-generating oxidase activity"/>
    <property type="evidence" value="ECO:0007669"/>
    <property type="project" value="TreeGrafter"/>
</dbReference>
<dbReference type="InterPro" id="IPR016187">
    <property type="entry name" value="CTDL_fold"/>
</dbReference>
<dbReference type="HOGENOM" id="CLU_504932_0_0_3"/>
<protein>
    <submittedName>
        <fullName evidence="3">Conserved domain protein</fullName>
    </submittedName>
</protein>
<dbReference type="Pfam" id="PF03781">
    <property type="entry name" value="FGE-sulfatase"/>
    <property type="match status" value="1"/>
</dbReference>
<feature type="domain" description="Sulfatase-modifying factor enzyme-like" evidence="2">
    <location>
        <begin position="306"/>
        <end position="533"/>
    </location>
</feature>
<evidence type="ECO:0000256" key="1">
    <source>
        <dbReference type="SAM" id="MobiDB-lite"/>
    </source>
</evidence>
<dbReference type="EMBL" id="CP000828">
    <property type="protein sequence ID" value="ABW28727.1"/>
    <property type="molecule type" value="Genomic_DNA"/>
</dbReference>
<dbReference type="InterPro" id="IPR051043">
    <property type="entry name" value="Sulfatase_Mod_Factor_Kinase"/>
</dbReference>
<dbReference type="eggNOG" id="COG1262">
    <property type="taxonomic scope" value="Bacteria"/>
</dbReference>
<reference evidence="3 4" key="1">
    <citation type="journal article" date="2008" name="Proc. Natl. Acad. Sci. U.S.A.">
        <title>Niche adaptation and genome expansion in the chlorophyll d-producing cyanobacterium Acaryochloris marina.</title>
        <authorList>
            <person name="Swingley W.D."/>
            <person name="Chen M."/>
            <person name="Cheung P.C."/>
            <person name="Conrad A.L."/>
            <person name="Dejesa L.C."/>
            <person name="Hao J."/>
            <person name="Honchak B.M."/>
            <person name="Karbach L.E."/>
            <person name="Kurdoglu A."/>
            <person name="Lahiri S."/>
            <person name="Mastrian S.D."/>
            <person name="Miyashita H."/>
            <person name="Page L."/>
            <person name="Ramakrishna P."/>
            <person name="Satoh S."/>
            <person name="Sattley W.M."/>
            <person name="Shimada Y."/>
            <person name="Taylor H.L."/>
            <person name="Tomo T."/>
            <person name="Tsuchiya T."/>
            <person name="Wang Z.T."/>
            <person name="Raymond J."/>
            <person name="Mimuro M."/>
            <person name="Blankenship R.E."/>
            <person name="Touchman J.W."/>
        </authorList>
    </citation>
    <scope>NUCLEOTIDE SEQUENCE [LARGE SCALE GENOMIC DNA]</scope>
    <source>
        <strain evidence="4">MBIC 11017</strain>
    </source>
</reference>
<dbReference type="PROSITE" id="PS51318">
    <property type="entry name" value="TAT"/>
    <property type="match status" value="1"/>
</dbReference>
<dbReference type="Pfam" id="PF13365">
    <property type="entry name" value="Trypsin_2"/>
    <property type="match status" value="1"/>
</dbReference>
<gene>
    <name evidence="3" type="ordered locus">AM1_3737</name>
</gene>
<dbReference type="SUPFAM" id="SSF56436">
    <property type="entry name" value="C-type lectin-like"/>
    <property type="match status" value="1"/>
</dbReference>
<dbReference type="InterPro" id="IPR042095">
    <property type="entry name" value="SUMF_sf"/>
</dbReference>
<dbReference type="Gene3D" id="2.40.10.10">
    <property type="entry name" value="Trypsin-like serine proteases"/>
    <property type="match status" value="2"/>
</dbReference>
<dbReference type="Gene3D" id="3.90.1580.10">
    <property type="entry name" value="paralog of FGE (formylglycine-generating enzyme)"/>
    <property type="match status" value="1"/>
</dbReference>
<evidence type="ECO:0000313" key="3">
    <source>
        <dbReference type="EMBL" id="ABW28727.1"/>
    </source>
</evidence>
<dbReference type="PANTHER" id="PTHR23150">
    <property type="entry name" value="SULFATASE MODIFYING FACTOR 1, 2"/>
    <property type="match status" value="1"/>
</dbReference>